<accession>A0ACC0CR63</accession>
<keyword evidence="2" id="KW-1185">Reference proteome</keyword>
<gene>
    <name evidence="1" type="ORF">F4821DRAFT_245858</name>
</gene>
<name>A0ACC0CR63_9PEZI</name>
<proteinExistence type="predicted"/>
<reference evidence="1 2" key="1">
    <citation type="journal article" date="2022" name="New Phytol.">
        <title>Ecological generalism drives hyperdiversity of secondary metabolite gene clusters in xylarialean endophytes.</title>
        <authorList>
            <person name="Franco M.E.E."/>
            <person name="Wisecaver J.H."/>
            <person name="Arnold A.E."/>
            <person name="Ju Y.M."/>
            <person name="Slot J.C."/>
            <person name="Ahrendt S."/>
            <person name="Moore L.P."/>
            <person name="Eastman K.E."/>
            <person name="Scott K."/>
            <person name="Konkel Z."/>
            <person name="Mondo S.J."/>
            <person name="Kuo A."/>
            <person name="Hayes R.D."/>
            <person name="Haridas S."/>
            <person name="Andreopoulos B."/>
            <person name="Riley R."/>
            <person name="LaButti K."/>
            <person name="Pangilinan J."/>
            <person name="Lipzen A."/>
            <person name="Amirebrahimi M."/>
            <person name="Yan J."/>
            <person name="Adam C."/>
            <person name="Keymanesh K."/>
            <person name="Ng V."/>
            <person name="Louie K."/>
            <person name="Northen T."/>
            <person name="Drula E."/>
            <person name="Henrissat B."/>
            <person name="Hsieh H.M."/>
            <person name="Youens-Clark K."/>
            <person name="Lutzoni F."/>
            <person name="Miadlikowska J."/>
            <person name="Eastwood D.C."/>
            <person name="Hamelin R.C."/>
            <person name="Grigoriev I.V."/>
            <person name="U'Ren J.M."/>
        </authorList>
    </citation>
    <scope>NUCLEOTIDE SEQUENCE [LARGE SCALE GENOMIC DNA]</scope>
    <source>
        <strain evidence="1 2">ER1909</strain>
    </source>
</reference>
<sequence length="618" mass="68044">MDPISAIASITGIIGFTTKAAQEIIRIISDMKDAPTEISQLKSELENLNIILQSAQTVFHGQKFKPRDTILLQSVQRCMSSCKEHVSALLLALEQIAALPFGGGMRDKALTIWRWMQRKSEIRSQQGRLREAKASLNLSITVCNGYLTGKGYSDIQEEIERLYQRHGKDFISPNGARVFRRKLEDDLRSVTAVSEPSSATGQTDSGYALNRFIEELGEAEAPVEAPMIEPSTTEHTALLNAVSVGDLRRVAELASAGASFSGRYDNGLTILHHCALYDESQIALVALDHGANINSKDTRERLTPFQLAMREESWGVANLLLDRGCALGGFNGEQLLSLLKDHSNELESVKGLVKSLNKRLRNSAYSHDLVSNVVDGNDFRTLQLLLEAGFSPNEGEPQTSILPIHRAIVFQHVACLKLLVEHGADVNAFVPPSSHQFLQRDDKCHDEIREMLLRKGITPLALATDCSEQINIAMVKLLLENGADPNFFFEMHDSILIISLCAPYYWDHAKALIEAGANVNFVARRTDNTNALYWALRCENAKLVSFLLDHDADPNIPSPSYVLHEAIDQGSEEIAVELVNRGSDLDAKDGQGRTPLEHAEQCGLDLVMGAIRNASGSA</sequence>
<dbReference type="Proteomes" id="UP001497680">
    <property type="component" value="Unassembled WGS sequence"/>
</dbReference>
<protein>
    <submittedName>
        <fullName evidence="1">Ankyrin repeat-containing domain protein</fullName>
    </submittedName>
</protein>
<organism evidence="1 2">
    <name type="scientific">Hypoxylon rubiginosum</name>
    <dbReference type="NCBI Taxonomy" id="110542"/>
    <lineage>
        <taxon>Eukaryota</taxon>
        <taxon>Fungi</taxon>
        <taxon>Dikarya</taxon>
        <taxon>Ascomycota</taxon>
        <taxon>Pezizomycotina</taxon>
        <taxon>Sordariomycetes</taxon>
        <taxon>Xylariomycetidae</taxon>
        <taxon>Xylariales</taxon>
        <taxon>Hypoxylaceae</taxon>
        <taxon>Hypoxylon</taxon>
    </lineage>
</organism>
<dbReference type="EMBL" id="MU394360">
    <property type="protein sequence ID" value="KAI6082951.1"/>
    <property type="molecule type" value="Genomic_DNA"/>
</dbReference>
<evidence type="ECO:0000313" key="2">
    <source>
        <dbReference type="Proteomes" id="UP001497680"/>
    </source>
</evidence>
<evidence type="ECO:0000313" key="1">
    <source>
        <dbReference type="EMBL" id="KAI6082951.1"/>
    </source>
</evidence>
<comment type="caution">
    <text evidence="1">The sequence shown here is derived from an EMBL/GenBank/DDBJ whole genome shotgun (WGS) entry which is preliminary data.</text>
</comment>